<evidence type="ECO:0000256" key="2">
    <source>
        <dbReference type="ARBA" id="ARBA00023172"/>
    </source>
</evidence>
<name>A0A2T1HMG1_9HYPH</name>
<proteinExistence type="predicted"/>
<evidence type="ECO:0000256" key="1">
    <source>
        <dbReference type="ARBA" id="ARBA00023125"/>
    </source>
</evidence>
<accession>A0A2T1HMG1</accession>
<dbReference type="SMART" id="SM00857">
    <property type="entry name" value="Resolvase"/>
    <property type="match status" value="1"/>
</dbReference>
<dbReference type="InterPro" id="IPR050639">
    <property type="entry name" value="SSR_resolvase"/>
</dbReference>
<organism evidence="6 7">
    <name type="scientific">Alsobacter soli</name>
    <dbReference type="NCBI Taxonomy" id="2109933"/>
    <lineage>
        <taxon>Bacteria</taxon>
        <taxon>Pseudomonadati</taxon>
        <taxon>Pseudomonadota</taxon>
        <taxon>Alphaproteobacteria</taxon>
        <taxon>Hyphomicrobiales</taxon>
        <taxon>Alsobacteraceae</taxon>
        <taxon>Alsobacter</taxon>
    </lineage>
</organism>
<dbReference type="EMBL" id="PVZS01000036">
    <property type="protein sequence ID" value="PSC02845.1"/>
    <property type="molecule type" value="Genomic_DNA"/>
</dbReference>
<dbReference type="InterPro" id="IPR036162">
    <property type="entry name" value="Resolvase-like_N_sf"/>
</dbReference>
<dbReference type="RefSeq" id="WP_106339971.1">
    <property type="nucleotide sequence ID" value="NZ_PVZS01000036.1"/>
</dbReference>
<dbReference type="InterPro" id="IPR025827">
    <property type="entry name" value="Zn_ribbon_recom_dom"/>
</dbReference>
<evidence type="ECO:0000256" key="3">
    <source>
        <dbReference type="SAM" id="Coils"/>
    </source>
</evidence>
<evidence type="ECO:0000313" key="6">
    <source>
        <dbReference type="EMBL" id="PSC02845.1"/>
    </source>
</evidence>
<protein>
    <submittedName>
        <fullName evidence="6">Site-specific recombinase</fullName>
    </submittedName>
</protein>
<dbReference type="PROSITE" id="PS51736">
    <property type="entry name" value="RECOMBINASES_3"/>
    <property type="match status" value="1"/>
</dbReference>
<dbReference type="SUPFAM" id="SSF53041">
    <property type="entry name" value="Resolvase-like"/>
    <property type="match status" value="1"/>
</dbReference>
<evidence type="ECO:0000259" key="5">
    <source>
        <dbReference type="PROSITE" id="PS51737"/>
    </source>
</evidence>
<dbReference type="GO" id="GO:0000150">
    <property type="term" value="F:DNA strand exchange activity"/>
    <property type="evidence" value="ECO:0007669"/>
    <property type="project" value="InterPro"/>
</dbReference>
<evidence type="ECO:0000313" key="7">
    <source>
        <dbReference type="Proteomes" id="UP000239772"/>
    </source>
</evidence>
<keyword evidence="2" id="KW-0233">DNA recombination</keyword>
<dbReference type="InterPro" id="IPR006119">
    <property type="entry name" value="Resolv_N"/>
</dbReference>
<comment type="caution">
    <text evidence="6">The sequence shown here is derived from an EMBL/GenBank/DDBJ whole genome shotgun (WGS) entry which is preliminary data.</text>
</comment>
<keyword evidence="1" id="KW-0238">DNA-binding</keyword>
<dbReference type="Pfam" id="PF00239">
    <property type="entry name" value="Resolvase"/>
    <property type="match status" value="1"/>
</dbReference>
<feature type="domain" description="Resolvase/invertase-type recombinase catalytic" evidence="4">
    <location>
        <begin position="9"/>
        <end position="166"/>
    </location>
</feature>
<keyword evidence="3" id="KW-0175">Coiled coil</keyword>
<keyword evidence="7" id="KW-1185">Reference proteome</keyword>
<dbReference type="AlphaFoldDB" id="A0A2T1HMG1"/>
<dbReference type="Gene3D" id="3.90.1750.20">
    <property type="entry name" value="Putative Large Serine Recombinase, Chain B, Domain 2"/>
    <property type="match status" value="1"/>
</dbReference>
<dbReference type="Pfam" id="PF07508">
    <property type="entry name" value="Recombinase"/>
    <property type="match status" value="1"/>
</dbReference>
<dbReference type="Gene3D" id="3.40.50.1390">
    <property type="entry name" value="Resolvase, N-terminal catalytic domain"/>
    <property type="match status" value="1"/>
</dbReference>
<evidence type="ECO:0000259" key="4">
    <source>
        <dbReference type="PROSITE" id="PS51736"/>
    </source>
</evidence>
<dbReference type="Proteomes" id="UP000239772">
    <property type="component" value="Unassembled WGS sequence"/>
</dbReference>
<feature type="domain" description="Recombinase" evidence="5">
    <location>
        <begin position="176"/>
        <end position="292"/>
    </location>
</feature>
<dbReference type="PANTHER" id="PTHR30461">
    <property type="entry name" value="DNA-INVERTASE FROM LAMBDOID PROPHAGE"/>
    <property type="match status" value="1"/>
</dbReference>
<dbReference type="InterPro" id="IPR011109">
    <property type="entry name" value="DNA_bind_recombinase_dom"/>
</dbReference>
<dbReference type="CDD" id="cd00338">
    <property type="entry name" value="Ser_Recombinase"/>
    <property type="match status" value="1"/>
</dbReference>
<sequence>MSTTARRPRAYSYLRMSTDIQLRGDSRRRQLELSTRYAEEHNLDLMDGRMEDIGISAFKGANLRKGVLGEFLTAVREGKIEKGSYLLVESLDRLSRQDVFASLTLFIEILNAGIIIVTLVDKHEYHAGAELTMIMYSIMVMSRSNEESSLKSTRLSSAWSNKRKNISSRKLTGQCPAWLRLNAAGKFDILGDRVDVIRRIFDDSAAGIGSYTIANRLNEGGVPPFRSDAGWQISSVNKILNNRAVLGEFQPHRFVEGERVPEGPPIADYFPRIVDDELFYRVKSARESRRLGGGGRRGAHISNLFSGLARCGYCGGKLHFVNKGQGPKGGTYLMCDKARRGLGCERTAWRYEDFEAAVLQYVHRLDLAQLASGADERSHRAQLDARISSLQGQILEAQQRRDRAFNLYLDSASDHAKSGYERADRRVSELDQELSTAAASRDKLDGEESRFYESREQIQSLIGRLGKRDDEETYKLRAQLAARMKGLMAALDVYAAGKEPLDRATLRDASALAEAQSEPMRSALALISKDLASESARRRYLTIVFKDGTLQVLYPDDTTGVKNIKLEKGIWHTIDAGGTSDVDRPIAWANADGASAGSLSDAPSIDSKT</sequence>
<dbReference type="PROSITE" id="PS51737">
    <property type="entry name" value="RECOMBINASE_DNA_BIND"/>
    <property type="match status" value="1"/>
</dbReference>
<gene>
    <name evidence="6" type="ORF">SLNSH_21850</name>
</gene>
<reference evidence="7" key="1">
    <citation type="submission" date="2018-03" db="EMBL/GenBank/DDBJ databases">
        <authorList>
            <person name="Sun L."/>
            <person name="Liu H."/>
            <person name="Chen W."/>
            <person name="Huang K."/>
            <person name="Liu W."/>
            <person name="Gao X."/>
        </authorList>
    </citation>
    <scope>NUCLEOTIDE SEQUENCE [LARGE SCALE GENOMIC DNA]</scope>
    <source>
        <strain evidence="7">SH9</strain>
    </source>
</reference>
<dbReference type="GO" id="GO:0003677">
    <property type="term" value="F:DNA binding"/>
    <property type="evidence" value="ECO:0007669"/>
    <property type="project" value="UniProtKB-KW"/>
</dbReference>
<dbReference type="InterPro" id="IPR038109">
    <property type="entry name" value="DNA_bind_recomb_sf"/>
</dbReference>
<dbReference type="PANTHER" id="PTHR30461:SF2">
    <property type="entry name" value="SERINE RECOMBINASE PINE-RELATED"/>
    <property type="match status" value="1"/>
</dbReference>
<feature type="coiled-coil region" evidence="3">
    <location>
        <begin position="380"/>
        <end position="440"/>
    </location>
</feature>
<dbReference type="Pfam" id="PF13408">
    <property type="entry name" value="Zn_ribbon_recom"/>
    <property type="match status" value="1"/>
</dbReference>